<dbReference type="InterPro" id="IPR013819">
    <property type="entry name" value="LipOase_C"/>
</dbReference>
<keyword evidence="6" id="KW-0223">Dioxygenase</keyword>
<evidence type="ECO:0000256" key="2">
    <source>
        <dbReference type="ARBA" id="ARBA00005189"/>
    </source>
</evidence>
<evidence type="ECO:0000256" key="5">
    <source>
        <dbReference type="ARBA" id="ARBA00022723"/>
    </source>
</evidence>
<accession>A0ABD0WWX1</accession>
<dbReference type="InterPro" id="IPR020834">
    <property type="entry name" value="LipOase_CS"/>
</dbReference>
<organism evidence="12 13">
    <name type="scientific">Umbra pygmaea</name>
    <name type="common">Eastern mudminnow</name>
    <dbReference type="NCBI Taxonomy" id="75934"/>
    <lineage>
        <taxon>Eukaryota</taxon>
        <taxon>Metazoa</taxon>
        <taxon>Chordata</taxon>
        <taxon>Craniata</taxon>
        <taxon>Vertebrata</taxon>
        <taxon>Euteleostomi</taxon>
        <taxon>Actinopterygii</taxon>
        <taxon>Neopterygii</taxon>
        <taxon>Teleostei</taxon>
        <taxon>Protacanthopterygii</taxon>
        <taxon>Esociformes</taxon>
        <taxon>Umbridae</taxon>
        <taxon>Umbra</taxon>
    </lineage>
</organism>
<evidence type="ECO:0000256" key="8">
    <source>
        <dbReference type="ARBA" id="ARBA00023004"/>
    </source>
</evidence>
<sequence length="427" mass="49349">MIIRRCDKLPNNFRVTAQMVKDSLRRKCSLEEEIRNGNIFLVDYKNLDEVPPNTINGKQQYIAAPLVLLYKTPDDTLTPIAIQLKQTPADDNPIFLPTDDQYDWLIAKIFVRSADFAEHELNFHLLRTHFLSEVFAMATFRNMPMVHPLYKLLMPHFRYTLQIDTLARARLISKNGIFSQFAAVGGPGLMMFMKKAMASVTYSSLCLPEDIAARGLESIPNFYYRDDGLKLWGIINRYVKEMVEYHYHNDEDVVKDTELQCWINEVFFYGFLANANTGIPQHFRSVTELTKFLTMVIFNASVQHAAVNNGQFDFDGWMPNAPFSLQNPPPTTKGQSTEKTMLETFPDVNVTMQGMATIYLLSKQSTDFVPLGKYKEEQFFEEIPLDNIKHLQKYLLMFKLESKFRNVNLALPYTYLNPKYVENSVTI</sequence>
<feature type="domain" description="Lipoxygenase" evidence="11">
    <location>
        <begin position="1"/>
        <end position="427"/>
    </location>
</feature>
<comment type="caution">
    <text evidence="12">The sequence shown here is derived from an EMBL/GenBank/DDBJ whole genome shotgun (WGS) entry which is preliminary data.</text>
</comment>
<dbReference type="Gene3D" id="1.20.245.10">
    <property type="entry name" value="Lipoxygenase-1, Domain 5"/>
    <property type="match status" value="1"/>
</dbReference>
<evidence type="ECO:0000256" key="1">
    <source>
        <dbReference type="ARBA" id="ARBA00004496"/>
    </source>
</evidence>
<keyword evidence="7" id="KW-0560">Oxidoreductase</keyword>
<dbReference type="PRINTS" id="PR00087">
    <property type="entry name" value="LIPOXYGENASE"/>
</dbReference>
<dbReference type="EMBL" id="JAGEUA010000005">
    <property type="protein sequence ID" value="KAL0979675.1"/>
    <property type="molecule type" value="Genomic_DNA"/>
</dbReference>
<dbReference type="PRINTS" id="PR00467">
    <property type="entry name" value="MAMLPOXGNASE"/>
</dbReference>
<dbReference type="InterPro" id="IPR001885">
    <property type="entry name" value="LipOase_mml"/>
</dbReference>
<evidence type="ECO:0000256" key="9">
    <source>
        <dbReference type="ARBA" id="ARBA00023098"/>
    </source>
</evidence>
<comment type="pathway">
    <text evidence="2">Lipid metabolism.</text>
</comment>
<dbReference type="InterPro" id="IPR036226">
    <property type="entry name" value="LipOase_C_sf"/>
</dbReference>
<reference evidence="12 13" key="1">
    <citation type="submission" date="2024-06" db="EMBL/GenBank/DDBJ databases">
        <authorList>
            <person name="Pan Q."/>
            <person name="Wen M."/>
            <person name="Jouanno E."/>
            <person name="Zahm M."/>
            <person name="Klopp C."/>
            <person name="Cabau C."/>
            <person name="Louis A."/>
            <person name="Berthelot C."/>
            <person name="Parey E."/>
            <person name="Roest Crollius H."/>
            <person name="Montfort J."/>
            <person name="Robinson-Rechavi M."/>
            <person name="Bouchez O."/>
            <person name="Lampietro C."/>
            <person name="Lopez Roques C."/>
            <person name="Donnadieu C."/>
            <person name="Postlethwait J."/>
            <person name="Bobe J."/>
            <person name="Verreycken H."/>
            <person name="Guiguen Y."/>
        </authorList>
    </citation>
    <scope>NUCLEOTIDE SEQUENCE [LARGE SCALE GENOMIC DNA]</scope>
    <source>
        <strain evidence="12">Up_M1</strain>
        <tissue evidence="12">Testis</tissue>
    </source>
</reference>
<feature type="binding site" evidence="10">
    <location>
        <position position="129"/>
    </location>
    <ligand>
        <name>Fe cation</name>
        <dbReference type="ChEBI" id="CHEBI:24875"/>
        <note>catalytic</note>
    </ligand>
</feature>
<feature type="binding site" evidence="10">
    <location>
        <position position="304"/>
    </location>
    <ligand>
        <name>Fe cation</name>
        <dbReference type="ChEBI" id="CHEBI:24875"/>
        <note>catalytic</note>
    </ligand>
</feature>
<keyword evidence="4" id="KW-0963">Cytoplasm</keyword>
<comment type="subcellular location">
    <subcellularLocation>
        <location evidence="1">Cytoplasm</location>
    </subcellularLocation>
</comment>
<evidence type="ECO:0000313" key="12">
    <source>
        <dbReference type="EMBL" id="KAL0979675.1"/>
    </source>
</evidence>
<feature type="binding site" evidence="10">
    <location>
        <position position="124"/>
    </location>
    <ligand>
        <name>Fe cation</name>
        <dbReference type="ChEBI" id="CHEBI:24875"/>
        <note>catalytic</note>
    </ligand>
</feature>
<keyword evidence="9" id="KW-0443">Lipid metabolism</keyword>
<dbReference type="GO" id="GO:0046872">
    <property type="term" value="F:metal ion binding"/>
    <property type="evidence" value="ECO:0007669"/>
    <property type="project" value="UniProtKB-KW"/>
</dbReference>
<dbReference type="PANTHER" id="PTHR11771">
    <property type="entry name" value="LIPOXYGENASE"/>
    <property type="match status" value="1"/>
</dbReference>
<gene>
    <name evidence="12" type="ORF">UPYG_G00188100</name>
</gene>
<keyword evidence="13" id="KW-1185">Reference proteome</keyword>
<evidence type="ECO:0000259" key="11">
    <source>
        <dbReference type="PROSITE" id="PS51393"/>
    </source>
</evidence>
<keyword evidence="5 10" id="KW-0479">Metal-binding</keyword>
<dbReference type="Pfam" id="PF00305">
    <property type="entry name" value="Lipoxygenase"/>
    <property type="match status" value="1"/>
</dbReference>
<comment type="cofactor">
    <cofactor evidence="10">
        <name>Fe cation</name>
        <dbReference type="ChEBI" id="CHEBI:24875"/>
    </cofactor>
    <text evidence="10">Binds 1 Fe cation per subunit.</text>
</comment>
<evidence type="ECO:0000256" key="6">
    <source>
        <dbReference type="ARBA" id="ARBA00022964"/>
    </source>
</evidence>
<comment type="similarity">
    <text evidence="3">Belongs to the lipoxygenase family.</text>
</comment>
<dbReference type="SUPFAM" id="SSF48484">
    <property type="entry name" value="Lipoxigenase"/>
    <property type="match status" value="1"/>
</dbReference>
<evidence type="ECO:0000256" key="7">
    <source>
        <dbReference type="ARBA" id="ARBA00023002"/>
    </source>
</evidence>
<proteinExistence type="inferred from homology"/>
<dbReference type="Proteomes" id="UP001557470">
    <property type="component" value="Unassembled WGS sequence"/>
</dbReference>
<dbReference type="GO" id="GO:0005737">
    <property type="term" value="C:cytoplasm"/>
    <property type="evidence" value="ECO:0007669"/>
    <property type="project" value="UniProtKB-SubCell"/>
</dbReference>
<dbReference type="PROSITE" id="PS00081">
    <property type="entry name" value="LIPOXYGENASE_2"/>
    <property type="match status" value="1"/>
</dbReference>
<dbReference type="Gene3D" id="3.10.450.60">
    <property type="match status" value="1"/>
</dbReference>
<dbReference type="GO" id="GO:0006629">
    <property type="term" value="P:lipid metabolic process"/>
    <property type="evidence" value="ECO:0007669"/>
    <property type="project" value="UniProtKB-KW"/>
</dbReference>
<evidence type="ECO:0000256" key="4">
    <source>
        <dbReference type="ARBA" id="ARBA00022490"/>
    </source>
</evidence>
<name>A0ABD0WWX1_UMBPY</name>
<evidence type="ECO:0000313" key="13">
    <source>
        <dbReference type="Proteomes" id="UP001557470"/>
    </source>
</evidence>
<evidence type="ECO:0000256" key="10">
    <source>
        <dbReference type="PIRSR" id="PIRSR601885-1"/>
    </source>
</evidence>
<dbReference type="GO" id="GO:0051213">
    <property type="term" value="F:dioxygenase activity"/>
    <property type="evidence" value="ECO:0007669"/>
    <property type="project" value="UniProtKB-KW"/>
</dbReference>
<dbReference type="FunFam" id="1.20.245.10:FF:000001">
    <property type="entry name" value="Arachidonate 5-lipoxygenase a"/>
    <property type="match status" value="1"/>
</dbReference>
<dbReference type="AlphaFoldDB" id="A0ABD0WWX1"/>
<dbReference type="InterPro" id="IPR000907">
    <property type="entry name" value="LipOase"/>
</dbReference>
<keyword evidence="8 10" id="KW-0408">Iron</keyword>
<protein>
    <recommendedName>
        <fullName evidence="11">Lipoxygenase domain-containing protein</fullName>
    </recommendedName>
</protein>
<feature type="binding site" evidence="10">
    <location>
        <position position="427"/>
    </location>
    <ligand>
        <name>Fe cation</name>
        <dbReference type="ChEBI" id="CHEBI:24875"/>
        <note>catalytic</note>
    </ligand>
</feature>
<evidence type="ECO:0000256" key="3">
    <source>
        <dbReference type="ARBA" id="ARBA00009419"/>
    </source>
</evidence>
<dbReference type="PROSITE" id="PS51393">
    <property type="entry name" value="LIPOXYGENASE_3"/>
    <property type="match status" value="1"/>
</dbReference>